<feature type="region of interest" description="Disordered" evidence="1">
    <location>
        <begin position="127"/>
        <end position="147"/>
    </location>
</feature>
<evidence type="ECO:0000313" key="3">
    <source>
        <dbReference type="EMBL" id="KAK3107299.1"/>
    </source>
</evidence>
<dbReference type="EMBL" id="VSWD01000002">
    <property type="protein sequence ID" value="KAK3107299.1"/>
    <property type="molecule type" value="Genomic_DNA"/>
</dbReference>
<feature type="transmembrane region" description="Helical" evidence="2">
    <location>
        <begin position="76"/>
        <end position="109"/>
    </location>
</feature>
<gene>
    <name evidence="3" type="ORF">FSP39_011394</name>
</gene>
<proteinExistence type="predicted"/>
<protein>
    <submittedName>
        <fullName evidence="3">Uncharacterized protein</fullName>
    </submittedName>
</protein>
<feature type="transmembrane region" description="Helical" evidence="2">
    <location>
        <begin position="36"/>
        <end position="56"/>
    </location>
</feature>
<name>A0AA89CAT3_PINIB</name>
<keyword evidence="2" id="KW-0812">Transmembrane</keyword>
<evidence type="ECO:0000256" key="1">
    <source>
        <dbReference type="SAM" id="MobiDB-lite"/>
    </source>
</evidence>
<reference evidence="3" key="1">
    <citation type="submission" date="2019-08" db="EMBL/GenBank/DDBJ databases">
        <title>The improved chromosome-level genome for the pearl oyster Pinctada fucata martensii using PacBio sequencing and Hi-C.</title>
        <authorList>
            <person name="Zheng Z."/>
        </authorList>
    </citation>
    <scope>NUCLEOTIDE SEQUENCE</scope>
    <source>
        <strain evidence="3">ZZ-2019</strain>
        <tissue evidence="3">Adductor muscle</tissue>
    </source>
</reference>
<keyword evidence="2" id="KW-0472">Membrane</keyword>
<accession>A0AA89CAT3</accession>
<sequence>MGTKDKSKYTEVEGVETTDIENFPYSALKTLGGIHLGLGITCVVLGLIDAILYLFVDDSDLMSSNTTLMTMTISSTPIWCGLWKLTFLVLSILCAALFAPLCCVMNIVMSTEVRVLLARQDGVAEAPQMEREQSADSTEIFTTSDRDGRPLNRTADEYRMADRNNGNGKLASRATEDIRPFTKDSVSSYQRLQKLTLPSSSFKPTRDDNPVDRF</sequence>
<dbReference type="AlphaFoldDB" id="A0AA89CAT3"/>
<evidence type="ECO:0000256" key="2">
    <source>
        <dbReference type="SAM" id="Phobius"/>
    </source>
</evidence>
<keyword evidence="2" id="KW-1133">Transmembrane helix</keyword>
<keyword evidence="4" id="KW-1185">Reference proteome</keyword>
<comment type="caution">
    <text evidence="3">The sequence shown here is derived from an EMBL/GenBank/DDBJ whole genome shotgun (WGS) entry which is preliminary data.</text>
</comment>
<dbReference type="Proteomes" id="UP001186944">
    <property type="component" value="Unassembled WGS sequence"/>
</dbReference>
<evidence type="ECO:0000313" key="4">
    <source>
        <dbReference type="Proteomes" id="UP001186944"/>
    </source>
</evidence>
<organism evidence="3 4">
    <name type="scientific">Pinctada imbricata</name>
    <name type="common">Atlantic pearl-oyster</name>
    <name type="synonym">Pinctada martensii</name>
    <dbReference type="NCBI Taxonomy" id="66713"/>
    <lineage>
        <taxon>Eukaryota</taxon>
        <taxon>Metazoa</taxon>
        <taxon>Spiralia</taxon>
        <taxon>Lophotrochozoa</taxon>
        <taxon>Mollusca</taxon>
        <taxon>Bivalvia</taxon>
        <taxon>Autobranchia</taxon>
        <taxon>Pteriomorphia</taxon>
        <taxon>Pterioida</taxon>
        <taxon>Pterioidea</taxon>
        <taxon>Pteriidae</taxon>
        <taxon>Pinctada</taxon>
    </lineage>
</organism>